<dbReference type="AlphaFoldDB" id="A0A8A1MK99"/>
<dbReference type="Gene3D" id="1.20.1560.10">
    <property type="entry name" value="ABC transporter type 1, transmembrane domain"/>
    <property type="match status" value="1"/>
</dbReference>
<dbReference type="InterPro" id="IPR036640">
    <property type="entry name" value="ABC1_TM_sf"/>
</dbReference>
<evidence type="ECO:0000256" key="2">
    <source>
        <dbReference type="ARBA" id="ARBA00022989"/>
    </source>
</evidence>
<dbReference type="OrthoDB" id="6500128at2759"/>
<dbReference type="GO" id="GO:0016020">
    <property type="term" value="C:membrane"/>
    <property type="evidence" value="ECO:0007669"/>
    <property type="project" value="InterPro"/>
</dbReference>
<name>A0A8A1MK99_AJECA</name>
<reference evidence="5" key="1">
    <citation type="submission" date="2021-01" db="EMBL/GenBank/DDBJ databases">
        <title>Chromosome-level genome assembly of a human fungal pathogen reveals clustering of transcriptionally co-regulated genes.</title>
        <authorList>
            <person name="Voorhies M."/>
            <person name="Cohen S."/>
            <person name="Shea T.P."/>
            <person name="Petrus S."/>
            <person name="Munoz J.F."/>
            <person name="Poplawski S."/>
            <person name="Goldman W.E."/>
            <person name="Michael T."/>
            <person name="Cuomo C.A."/>
            <person name="Sil A."/>
            <person name="Beyhan S."/>
        </authorList>
    </citation>
    <scope>NUCLEOTIDE SEQUENCE</scope>
    <source>
        <strain evidence="5">WU24</strain>
    </source>
</reference>
<keyword evidence="3 4" id="KW-0472">Membrane</keyword>
<gene>
    <name evidence="5" type="primary">ABC1</name>
    <name evidence="5" type="ORF">I7I51_02070</name>
</gene>
<sequence>MTEASEDLAAGESKTAKSRRIIRRATRYVRLLVYAEPTTVDLILLTLGILAAIASGVPFPLMGIIFGQLKSMARHSKSSMSESLTLSWYISMSLRGICLVSAWPKDFVSGISKVYYGRMLHSSIICQLEKLPPDSRAT</sequence>
<proteinExistence type="predicted"/>
<keyword evidence="2 4" id="KW-1133">Transmembrane helix</keyword>
<organism evidence="5 6">
    <name type="scientific">Ajellomyces capsulatus</name>
    <name type="common">Darling's disease fungus</name>
    <name type="synonym">Histoplasma capsulatum</name>
    <dbReference type="NCBI Taxonomy" id="5037"/>
    <lineage>
        <taxon>Eukaryota</taxon>
        <taxon>Fungi</taxon>
        <taxon>Dikarya</taxon>
        <taxon>Ascomycota</taxon>
        <taxon>Pezizomycotina</taxon>
        <taxon>Eurotiomycetes</taxon>
        <taxon>Eurotiomycetidae</taxon>
        <taxon>Onygenales</taxon>
        <taxon>Ajellomycetaceae</taxon>
        <taxon>Histoplasma</taxon>
    </lineage>
</organism>
<evidence type="ECO:0000313" key="5">
    <source>
        <dbReference type="EMBL" id="QSS64992.1"/>
    </source>
</evidence>
<keyword evidence="1 4" id="KW-0812">Transmembrane</keyword>
<evidence type="ECO:0000256" key="3">
    <source>
        <dbReference type="ARBA" id="ARBA00023136"/>
    </source>
</evidence>
<dbReference type="VEuPathDB" id="FungiDB:I7I51_02070"/>
<protein>
    <submittedName>
        <fullName evidence="5">ABC multidrug transporter</fullName>
    </submittedName>
</protein>
<evidence type="ECO:0000256" key="4">
    <source>
        <dbReference type="SAM" id="Phobius"/>
    </source>
</evidence>
<dbReference type="EMBL" id="CP069114">
    <property type="protein sequence ID" value="QSS64992.1"/>
    <property type="molecule type" value="Genomic_DNA"/>
</dbReference>
<accession>A0A8A1MK99</accession>
<dbReference type="Proteomes" id="UP000663671">
    <property type="component" value="Chromosome 1"/>
</dbReference>
<dbReference type="GO" id="GO:0005524">
    <property type="term" value="F:ATP binding"/>
    <property type="evidence" value="ECO:0007669"/>
    <property type="project" value="InterPro"/>
</dbReference>
<evidence type="ECO:0000313" key="6">
    <source>
        <dbReference type="Proteomes" id="UP000663671"/>
    </source>
</evidence>
<evidence type="ECO:0000256" key="1">
    <source>
        <dbReference type="ARBA" id="ARBA00022692"/>
    </source>
</evidence>
<feature type="transmembrane region" description="Helical" evidence="4">
    <location>
        <begin position="42"/>
        <end position="66"/>
    </location>
</feature>